<dbReference type="InterPro" id="IPR050109">
    <property type="entry name" value="HTH-type_TetR-like_transc_reg"/>
</dbReference>
<dbReference type="RefSeq" id="WP_380127574.1">
    <property type="nucleotide sequence ID" value="NZ_JBHSIU010000110.1"/>
</dbReference>
<dbReference type="Gene3D" id="1.10.357.10">
    <property type="entry name" value="Tetracycline Repressor, domain 2"/>
    <property type="match status" value="1"/>
</dbReference>
<keyword evidence="3" id="KW-0804">Transcription</keyword>
<evidence type="ECO:0000256" key="3">
    <source>
        <dbReference type="ARBA" id="ARBA00023163"/>
    </source>
</evidence>
<dbReference type="PANTHER" id="PTHR30055">
    <property type="entry name" value="HTH-TYPE TRANSCRIPTIONAL REGULATOR RUTR"/>
    <property type="match status" value="1"/>
</dbReference>
<dbReference type="InterPro" id="IPR001647">
    <property type="entry name" value="HTH_TetR"/>
</dbReference>
<comment type="caution">
    <text evidence="6">The sequence shown here is derived from an EMBL/GenBank/DDBJ whole genome shotgun (WGS) entry which is preliminary data.</text>
</comment>
<dbReference type="InterPro" id="IPR036271">
    <property type="entry name" value="Tet_transcr_reg_TetR-rel_C_sf"/>
</dbReference>
<dbReference type="Pfam" id="PF00440">
    <property type="entry name" value="TetR_N"/>
    <property type="match status" value="1"/>
</dbReference>
<evidence type="ECO:0000256" key="1">
    <source>
        <dbReference type="ARBA" id="ARBA00023015"/>
    </source>
</evidence>
<evidence type="ECO:0000313" key="7">
    <source>
        <dbReference type="Proteomes" id="UP001595912"/>
    </source>
</evidence>
<protein>
    <submittedName>
        <fullName evidence="6">TetR family transcriptional regulator</fullName>
    </submittedName>
</protein>
<feature type="domain" description="HTH tetR-type" evidence="5">
    <location>
        <begin position="19"/>
        <end position="79"/>
    </location>
</feature>
<dbReference type="PROSITE" id="PS50977">
    <property type="entry name" value="HTH_TETR_2"/>
    <property type="match status" value="1"/>
</dbReference>
<keyword evidence="1" id="KW-0805">Transcription regulation</keyword>
<keyword evidence="7" id="KW-1185">Reference proteome</keyword>
<keyword evidence="2 4" id="KW-0238">DNA-binding</keyword>
<evidence type="ECO:0000256" key="4">
    <source>
        <dbReference type="PROSITE-ProRule" id="PRU00335"/>
    </source>
</evidence>
<evidence type="ECO:0000256" key="2">
    <source>
        <dbReference type="ARBA" id="ARBA00023125"/>
    </source>
</evidence>
<feature type="DNA-binding region" description="H-T-H motif" evidence="4">
    <location>
        <begin position="42"/>
        <end position="61"/>
    </location>
</feature>
<dbReference type="Proteomes" id="UP001595912">
    <property type="component" value="Unassembled WGS sequence"/>
</dbReference>
<dbReference type="EMBL" id="JBHSIU010000110">
    <property type="protein sequence ID" value="MFC5006921.1"/>
    <property type="molecule type" value="Genomic_DNA"/>
</dbReference>
<dbReference type="PANTHER" id="PTHR30055:SF234">
    <property type="entry name" value="HTH-TYPE TRANSCRIPTIONAL REGULATOR BETI"/>
    <property type="match status" value="1"/>
</dbReference>
<dbReference type="InterPro" id="IPR009057">
    <property type="entry name" value="Homeodomain-like_sf"/>
</dbReference>
<accession>A0ABV9WGJ1</accession>
<proteinExistence type="predicted"/>
<reference evidence="7" key="1">
    <citation type="journal article" date="2019" name="Int. J. Syst. Evol. Microbiol.">
        <title>The Global Catalogue of Microorganisms (GCM) 10K type strain sequencing project: providing services to taxonomists for standard genome sequencing and annotation.</title>
        <authorList>
            <consortium name="The Broad Institute Genomics Platform"/>
            <consortium name="The Broad Institute Genome Sequencing Center for Infectious Disease"/>
            <person name="Wu L."/>
            <person name="Ma J."/>
        </authorList>
    </citation>
    <scope>NUCLEOTIDE SEQUENCE [LARGE SCALE GENOMIC DNA]</scope>
    <source>
        <strain evidence="7">CGMCC 4.7152</strain>
    </source>
</reference>
<evidence type="ECO:0000313" key="6">
    <source>
        <dbReference type="EMBL" id="MFC5006921.1"/>
    </source>
</evidence>
<gene>
    <name evidence="6" type="ORF">ACFPIJ_55065</name>
</gene>
<name>A0ABV9WGJ1_9ACTN</name>
<dbReference type="SUPFAM" id="SSF48498">
    <property type="entry name" value="Tetracyclin repressor-like, C-terminal domain"/>
    <property type="match status" value="1"/>
</dbReference>
<sequence length="217" mass="23162">MEDRPKRGYVSRLRQDNAEATRLRIAEAARALMLERGYAATTMGDVAAAAGVAVQTLYTACPGGKPGLAKVVYDVTLAGDAQPLPQHARPAVQAIIAEPDPVRKLARYAEMVLTVIQRVGPVHGVLRAAAAATPADGALHDLLAETERQRRTGARGPAEHLAATGLLRAGLTVDRAADQVYALTSVEIFERLTGVCGWTGDDYREWLTRTLTAALLD</sequence>
<evidence type="ECO:0000259" key="5">
    <source>
        <dbReference type="PROSITE" id="PS50977"/>
    </source>
</evidence>
<organism evidence="6 7">
    <name type="scientific">Dactylosporangium cerinum</name>
    <dbReference type="NCBI Taxonomy" id="1434730"/>
    <lineage>
        <taxon>Bacteria</taxon>
        <taxon>Bacillati</taxon>
        <taxon>Actinomycetota</taxon>
        <taxon>Actinomycetes</taxon>
        <taxon>Micromonosporales</taxon>
        <taxon>Micromonosporaceae</taxon>
        <taxon>Dactylosporangium</taxon>
    </lineage>
</organism>
<dbReference type="SUPFAM" id="SSF46689">
    <property type="entry name" value="Homeodomain-like"/>
    <property type="match status" value="1"/>
</dbReference>